<protein>
    <submittedName>
        <fullName evidence="4">MerR family transcriptional regulator</fullName>
    </submittedName>
</protein>
<reference evidence="4 5" key="1">
    <citation type="journal article" date="2013" name="Genome Announc.">
        <title>Complete genome sequence of Simiduia agarivorans SA1(T), a marine bacterium able to degrade a variety of polysaccharides.</title>
        <authorList>
            <person name="Lin S.Y."/>
            <person name="Shieh W.Y."/>
            <person name="Chen J.S."/>
            <person name="Tang S.L."/>
        </authorList>
    </citation>
    <scope>NUCLEOTIDE SEQUENCE [LARGE SCALE GENOMIC DNA]</scope>
    <source>
        <strain evidence="5">DSM 21679 / JCM 13881 / BCRC 17597 / SA1</strain>
    </source>
</reference>
<dbReference type="Gene3D" id="1.10.1660.10">
    <property type="match status" value="1"/>
</dbReference>
<dbReference type="KEGG" id="saga:M5M_10055"/>
<dbReference type="EMBL" id="CP003746">
    <property type="protein sequence ID" value="AFU99192.1"/>
    <property type="molecule type" value="Genomic_DNA"/>
</dbReference>
<dbReference type="InterPro" id="IPR000551">
    <property type="entry name" value="MerR-type_HTH_dom"/>
</dbReference>
<sequence>MANTYTISDLAREFDVTTRTIRFYEDKGLIVPERRGQTRLYSAADRTKLKLILRGKRLGLSLDESRQIIDMYNPGTNNADQLNRLIGKIQERKALLEAQKRDLDQMLQELDDAEQRCRDALQ</sequence>
<keyword evidence="1" id="KW-0238">DNA-binding</keyword>
<dbReference type="PROSITE" id="PS50937">
    <property type="entry name" value="HTH_MERR_2"/>
    <property type="match status" value="1"/>
</dbReference>
<feature type="domain" description="HTH merR-type" evidence="3">
    <location>
        <begin position="4"/>
        <end position="71"/>
    </location>
</feature>
<dbReference type="Proteomes" id="UP000000466">
    <property type="component" value="Chromosome"/>
</dbReference>
<dbReference type="AlphaFoldDB" id="K4KZ63"/>
<evidence type="ECO:0000313" key="4">
    <source>
        <dbReference type="EMBL" id="AFU99192.1"/>
    </source>
</evidence>
<dbReference type="eggNOG" id="COG0789">
    <property type="taxonomic scope" value="Bacteria"/>
</dbReference>
<evidence type="ECO:0000313" key="5">
    <source>
        <dbReference type="Proteomes" id="UP000000466"/>
    </source>
</evidence>
<dbReference type="InterPro" id="IPR047057">
    <property type="entry name" value="MerR_fam"/>
</dbReference>
<dbReference type="STRING" id="1117647.M5M_10055"/>
<dbReference type="SMART" id="SM00422">
    <property type="entry name" value="HTH_MERR"/>
    <property type="match status" value="1"/>
</dbReference>
<dbReference type="PANTHER" id="PTHR30204">
    <property type="entry name" value="REDOX-CYCLING DRUG-SENSING TRANSCRIPTIONAL ACTIVATOR SOXR"/>
    <property type="match status" value="1"/>
</dbReference>
<evidence type="ECO:0000256" key="1">
    <source>
        <dbReference type="ARBA" id="ARBA00023125"/>
    </source>
</evidence>
<dbReference type="GO" id="GO:0003677">
    <property type="term" value="F:DNA binding"/>
    <property type="evidence" value="ECO:0007669"/>
    <property type="project" value="UniProtKB-KW"/>
</dbReference>
<dbReference type="HOGENOM" id="CLU_060077_3_1_6"/>
<keyword evidence="2" id="KW-0175">Coiled coil</keyword>
<evidence type="ECO:0000256" key="2">
    <source>
        <dbReference type="SAM" id="Coils"/>
    </source>
</evidence>
<dbReference type="PANTHER" id="PTHR30204:SF58">
    <property type="entry name" value="HTH-TYPE TRANSCRIPTIONAL REGULATOR YFMP"/>
    <property type="match status" value="1"/>
</dbReference>
<accession>K4KZ63</accession>
<organism evidence="4 5">
    <name type="scientific">Simiduia agarivorans (strain DSM 21679 / JCM 13881 / BCRC 17597 / SA1)</name>
    <dbReference type="NCBI Taxonomy" id="1117647"/>
    <lineage>
        <taxon>Bacteria</taxon>
        <taxon>Pseudomonadati</taxon>
        <taxon>Pseudomonadota</taxon>
        <taxon>Gammaproteobacteria</taxon>
        <taxon>Cellvibrionales</taxon>
        <taxon>Cellvibrionaceae</taxon>
        <taxon>Simiduia</taxon>
    </lineage>
</organism>
<dbReference type="CDD" id="cd04776">
    <property type="entry name" value="HTH_GnyR"/>
    <property type="match status" value="1"/>
</dbReference>
<dbReference type="OrthoDB" id="9803659at2"/>
<gene>
    <name evidence="4" type="ordered locus">M5M_10055</name>
</gene>
<evidence type="ECO:0000259" key="3">
    <source>
        <dbReference type="PROSITE" id="PS50937"/>
    </source>
</evidence>
<name>K4KZ63_SIMAS</name>
<keyword evidence="5" id="KW-1185">Reference proteome</keyword>
<feature type="coiled-coil region" evidence="2">
    <location>
        <begin position="79"/>
        <end position="116"/>
    </location>
</feature>
<dbReference type="InterPro" id="IPR009061">
    <property type="entry name" value="DNA-bd_dom_put_sf"/>
</dbReference>
<dbReference type="RefSeq" id="WP_015047356.1">
    <property type="nucleotide sequence ID" value="NC_018868.3"/>
</dbReference>
<dbReference type="SUPFAM" id="SSF46955">
    <property type="entry name" value="Putative DNA-binding domain"/>
    <property type="match status" value="1"/>
</dbReference>
<dbReference type="GO" id="GO:0003700">
    <property type="term" value="F:DNA-binding transcription factor activity"/>
    <property type="evidence" value="ECO:0007669"/>
    <property type="project" value="InterPro"/>
</dbReference>
<proteinExistence type="predicted"/>
<dbReference type="Pfam" id="PF13411">
    <property type="entry name" value="MerR_1"/>
    <property type="match status" value="1"/>
</dbReference>